<sequence>MPPSPKRPRLTSEQDFQDLNEAEESVVVQAPAADQEDTSSISSSFHFSFPSTSSSPSPSSLSCSFSMIPGTVEEKEVSTAAILSTPQSPQSPFSSSTSYTKVEVESSSQEVEDSESPLRDVLDKKVGELVQFVLFKYKSKELTTKAEILKIIIKEYKDHFPMILRQVCKFMELVFGIAVTEVDPNNHIYIIYDTLDLTYHGMINDDQGMPKTGLLILILSTIFMEGSCTTEEKIWEVLKAIEVYAGKEHFIYGDTRKLITKEWVQKKYLEYHQVPNSDPVCYEFKWGSRAHTETNKKKILEFLTKLKDTIPGSFPTWYKEALRVVGEPRQ</sequence>
<dbReference type="GO" id="GO:0005634">
    <property type="term" value="C:nucleus"/>
    <property type="evidence" value="ECO:0007669"/>
    <property type="project" value="TreeGrafter"/>
</dbReference>
<dbReference type="InterPro" id="IPR041899">
    <property type="entry name" value="MAGE_WH2"/>
</dbReference>
<dbReference type="Proteomes" id="UP000662637">
    <property type="component" value="Unassembled WGS sequence"/>
</dbReference>
<gene>
    <name evidence="4" type="ORF">GHT09_009653</name>
    <name evidence="5" type="ORF">MONAX_5E017100</name>
</gene>
<dbReference type="Gene3D" id="1.10.10.1210">
    <property type="entry name" value="MAGE homology domain, winged helix WH2 motif"/>
    <property type="match status" value="1"/>
</dbReference>
<dbReference type="FunFam" id="1.10.10.1210:FF:000001">
    <property type="entry name" value="melanoma-associated antigen D1"/>
    <property type="match status" value="1"/>
</dbReference>
<dbReference type="Proteomes" id="UP000335636">
    <property type="component" value="Unassembled WGS sequence"/>
</dbReference>
<keyword evidence="1" id="KW-0825">Tumor antigen</keyword>
<feature type="compositionally biased region" description="Low complexity" evidence="2">
    <location>
        <begin position="39"/>
        <end position="63"/>
    </location>
</feature>
<dbReference type="InterPro" id="IPR021072">
    <property type="entry name" value="MAGE_N"/>
</dbReference>
<dbReference type="PANTHER" id="PTHR11736">
    <property type="entry name" value="MELANOMA-ASSOCIATED ANTIGEN MAGE ANTIGEN"/>
    <property type="match status" value="1"/>
</dbReference>
<evidence type="ECO:0000313" key="6">
    <source>
        <dbReference type="Proteomes" id="UP000335636"/>
    </source>
</evidence>
<dbReference type="AlphaFoldDB" id="A0A5E4CLE2"/>
<organism evidence="5 6">
    <name type="scientific">Marmota monax</name>
    <name type="common">Woodchuck</name>
    <dbReference type="NCBI Taxonomy" id="9995"/>
    <lineage>
        <taxon>Eukaryota</taxon>
        <taxon>Metazoa</taxon>
        <taxon>Chordata</taxon>
        <taxon>Craniata</taxon>
        <taxon>Vertebrata</taxon>
        <taxon>Euteleostomi</taxon>
        <taxon>Mammalia</taxon>
        <taxon>Eutheria</taxon>
        <taxon>Euarchontoglires</taxon>
        <taxon>Glires</taxon>
        <taxon>Rodentia</taxon>
        <taxon>Sciuromorpha</taxon>
        <taxon>Sciuridae</taxon>
        <taxon>Xerinae</taxon>
        <taxon>Marmotini</taxon>
        <taxon>Marmota</taxon>
    </lineage>
</organism>
<dbReference type="PROSITE" id="PS50838">
    <property type="entry name" value="MAGE"/>
    <property type="match status" value="1"/>
</dbReference>
<dbReference type="PANTHER" id="PTHR11736:SF84">
    <property type="entry name" value="MELANOMA-ASSOCIATED ANTIGEN C2"/>
    <property type="match status" value="1"/>
</dbReference>
<dbReference type="EMBL" id="CABDUW010001503">
    <property type="protein sequence ID" value="VTJ82150.1"/>
    <property type="molecule type" value="Genomic_DNA"/>
</dbReference>
<evidence type="ECO:0000313" key="5">
    <source>
        <dbReference type="EMBL" id="VTJ82150.1"/>
    </source>
</evidence>
<feature type="compositionally biased region" description="Acidic residues" evidence="2">
    <location>
        <begin position="15"/>
        <end position="24"/>
    </location>
</feature>
<protein>
    <submittedName>
        <fullName evidence="4">Melanoma-associated antigen 10-like</fullName>
    </submittedName>
</protein>
<dbReference type="SMART" id="SM01373">
    <property type="entry name" value="MAGE"/>
    <property type="match status" value="1"/>
</dbReference>
<dbReference type="FunFam" id="1.10.10.1200:FF:000007">
    <property type="entry name" value="Melanoma-associated antigen C2"/>
    <property type="match status" value="1"/>
</dbReference>
<proteinExistence type="predicted"/>
<accession>A0A5E4CLE2</accession>
<evidence type="ECO:0000256" key="1">
    <source>
        <dbReference type="ARBA" id="ARBA00084104"/>
    </source>
</evidence>
<feature type="compositionally biased region" description="Low complexity" evidence="2">
    <location>
        <begin position="84"/>
        <end position="98"/>
    </location>
</feature>
<reference evidence="4" key="2">
    <citation type="submission" date="2020-08" db="EMBL/GenBank/DDBJ databases">
        <authorList>
            <person name="Shumante A."/>
            <person name="Zimin A.V."/>
            <person name="Puiu D."/>
            <person name="Salzberg S.L."/>
        </authorList>
    </citation>
    <scope>NUCLEOTIDE SEQUENCE</scope>
    <source>
        <strain evidence="4">WC2-LM</strain>
        <tissue evidence="4">Liver</tissue>
    </source>
</reference>
<feature type="domain" description="MAGE" evidence="3">
    <location>
        <begin position="122"/>
        <end position="321"/>
    </location>
</feature>
<dbReference type="InterPro" id="IPR037445">
    <property type="entry name" value="MAGE"/>
</dbReference>
<name>A0A5E4CLE2_MARMO</name>
<evidence type="ECO:0000256" key="2">
    <source>
        <dbReference type="SAM" id="MobiDB-lite"/>
    </source>
</evidence>
<feature type="region of interest" description="Disordered" evidence="2">
    <location>
        <begin position="77"/>
        <end position="99"/>
    </location>
</feature>
<keyword evidence="6" id="KW-1185">Reference proteome</keyword>
<dbReference type="SMART" id="SM01392">
    <property type="entry name" value="MAGE_N"/>
    <property type="match status" value="1"/>
</dbReference>
<evidence type="ECO:0000259" key="3">
    <source>
        <dbReference type="PROSITE" id="PS50838"/>
    </source>
</evidence>
<dbReference type="EMBL" id="WJEC01008200">
    <property type="protein sequence ID" value="KAF7463340.1"/>
    <property type="molecule type" value="Genomic_DNA"/>
</dbReference>
<evidence type="ECO:0000313" key="4">
    <source>
        <dbReference type="EMBL" id="KAF7463340.1"/>
    </source>
</evidence>
<dbReference type="Pfam" id="PF01454">
    <property type="entry name" value="MAGE"/>
    <property type="match status" value="1"/>
</dbReference>
<reference evidence="5 6" key="1">
    <citation type="submission" date="2019-04" db="EMBL/GenBank/DDBJ databases">
        <authorList>
            <person name="Alioto T."/>
            <person name="Alioto T."/>
        </authorList>
    </citation>
    <scope>NUCLEOTIDE SEQUENCE [LARGE SCALE GENOMIC DNA]</scope>
</reference>
<dbReference type="InterPro" id="IPR002190">
    <property type="entry name" value="MHD_dom"/>
</dbReference>
<dbReference type="GO" id="GO:0000122">
    <property type="term" value="P:negative regulation of transcription by RNA polymerase II"/>
    <property type="evidence" value="ECO:0007669"/>
    <property type="project" value="TreeGrafter"/>
</dbReference>
<feature type="region of interest" description="Disordered" evidence="2">
    <location>
        <begin position="1"/>
        <end position="63"/>
    </location>
</feature>
<dbReference type="Gene3D" id="1.10.10.1200">
    <property type="entry name" value="MAGE homology domain, winged helix WH1 motif"/>
    <property type="match status" value="1"/>
</dbReference>
<dbReference type="InterPro" id="IPR041898">
    <property type="entry name" value="MAGE_WH1"/>
</dbReference>